<accession>A0ABV8X6R0</accession>
<reference evidence="2" key="1">
    <citation type="journal article" date="2019" name="Int. J. Syst. Evol. Microbiol.">
        <title>The Global Catalogue of Microorganisms (GCM) 10K type strain sequencing project: providing services to taxonomists for standard genome sequencing and annotation.</title>
        <authorList>
            <consortium name="The Broad Institute Genomics Platform"/>
            <consortium name="The Broad Institute Genome Sequencing Center for Infectious Disease"/>
            <person name="Wu L."/>
            <person name="Ma J."/>
        </authorList>
    </citation>
    <scope>NUCLEOTIDE SEQUENCE [LARGE SCALE GENOMIC DNA]</scope>
    <source>
        <strain evidence="2">CCUG 59778</strain>
    </source>
</reference>
<proteinExistence type="predicted"/>
<gene>
    <name evidence="1" type="ORF">ACFOZY_11805</name>
</gene>
<dbReference type="Gene3D" id="3.10.450.390">
    <property type="entry name" value="Protein of unknown function DUF3889"/>
    <property type="match status" value="1"/>
</dbReference>
<dbReference type="Proteomes" id="UP001595817">
    <property type="component" value="Unassembled WGS sequence"/>
</dbReference>
<protein>
    <submittedName>
        <fullName evidence="1">YqzG/YhdC family protein</fullName>
    </submittedName>
</protein>
<dbReference type="InterPro" id="IPR024987">
    <property type="entry name" value="DUF3889"/>
</dbReference>
<evidence type="ECO:0000313" key="2">
    <source>
        <dbReference type="Proteomes" id="UP001595817"/>
    </source>
</evidence>
<dbReference type="Pfam" id="PF13028">
    <property type="entry name" value="DUF3889"/>
    <property type="match status" value="1"/>
</dbReference>
<sequence>MKNLFFSAAMILLSLFGHDIILPVSKMVSDIQEPAYAKWGRIALEQAKERYPNAEIIDYLHVGRRDMDDTAMETFKLWIRESEREFGVFVMIEFNPENDSIKRIEFIETQN</sequence>
<evidence type="ECO:0000313" key="1">
    <source>
        <dbReference type="EMBL" id="MFC4411103.1"/>
    </source>
</evidence>
<name>A0ABV8X6R0_9LACT</name>
<dbReference type="EMBL" id="JBHSEC010000019">
    <property type="protein sequence ID" value="MFC4411103.1"/>
    <property type="molecule type" value="Genomic_DNA"/>
</dbReference>
<dbReference type="RefSeq" id="WP_378155667.1">
    <property type="nucleotide sequence ID" value="NZ_JBHSEC010000019.1"/>
</dbReference>
<comment type="caution">
    <text evidence="1">The sequence shown here is derived from an EMBL/GenBank/DDBJ whole genome shotgun (WGS) entry which is preliminary data.</text>
</comment>
<organism evidence="1 2">
    <name type="scientific">Chungangia koreensis</name>
    <dbReference type="NCBI Taxonomy" id="752657"/>
    <lineage>
        <taxon>Bacteria</taxon>
        <taxon>Bacillati</taxon>
        <taxon>Bacillota</taxon>
        <taxon>Bacilli</taxon>
        <taxon>Lactobacillales</taxon>
        <taxon>Chungangia</taxon>
    </lineage>
</organism>
<keyword evidence="2" id="KW-1185">Reference proteome</keyword>